<keyword evidence="5" id="KW-1185">Reference proteome</keyword>
<dbReference type="InterPro" id="IPR000387">
    <property type="entry name" value="Tyr_Pase_dom"/>
</dbReference>
<dbReference type="SUPFAM" id="SSF52799">
    <property type="entry name" value="(Phosphotyrosine protein) phosphatases II"/>
    <property type="match status" value="1"/>
</dbReference>
<dbReference type="Pfam" id="PF00102">
    <property type="entry name" value="Y_phosphatase"/>
    <property type="match status" value="1"/>
</dbReference>
<dbReference type="PANTHER" id="PTHR19134:SF449">
    <property type="entry name" value="TYROSINE-PROTEIN PHOSPHATASE 1"/>
    <property type="match status" value="1"/>
</dbReference>
<dbReference type="Proteomes" id="UP000309038">
    <property type="component" value="Unassembled WGS sequence"/>
</dbReference>
<name>A0A4S4K7U6_9APHY</name>
<dbReference type="InterPro" id="IPR003595">
    <property type="entry name" value="Tyr_Pase_cat"/>
</dbReference>
<evidence type="ECO:0000313" key="4">
    <source>
        <dbReference type="EMBL" id="THG93926.1"/>
    </source>
</evidence>
<dbReference type="SMART" id="SM00194">
    <property type="entry name" value="PTPc"/>
    <property type="match status" value="1"/>
</dbReference>
<dbReference type="CDD" id="cd00047">
    <property type="entry name" value="PTPc"/>
    <property type="match status" value="1"/>
</dbReference>
<dbReference type="PANTHER" id="PTHR19134">
    <property type="entry name" value="RECEPTOR-TYPE TYROSINE-PROTEIN PHOSPHATASE"/>
    <property type="match status" value="1"/>
</dbReference>
<proteinExistence type="inferred from homology"/>
<dbReference type="InterPro" id="IPR000242">
    <property type="entry name" value="PTP_cat"/>
</dbReference>
<dbReference type="AlphaFoldDB" id="A0A4S4K7U6"/>
<comment type="caution">
    <text evidence="4">The sequence shown here is derived from an EMBL/GenBank/DDBJ whole genome shotgun (WGS) entry which is preliminary data.</text>
</comment>
<accession>A0A4S4K7U6</accession>
<evidence type="ECO:0000256" key="1">
    <source>
        <dbReference type="ARBA" id="ARBA00009649"/>
    </source>
</evidence>
<dbReference type="SMART" id="SM00404">
    <property type="entry name" value="PTPc_motif"/>
    <property type="match status" value="1"/>
</dbReference>
<dbReference type="PROSITE" id="PS50055">
    <property type="entry name" value="TYR_PHOSPHATASE_PTP"/>
    <property type="match status" value="1"/>
</dbReference>
<comment type="similarity">
    <text evidence="1">Belongs to the protein-tyrosine phosphatase family. Non-receptor class subfamily.</text>
</comment>
<protein>
    <recommendedName>
        <fullName evidence="6">Phosphatases II</fullName>
    </recommendedName>
</protein>
<reference evidence="4 5" key="1">
    <citation type="submission" date="2019-02" db="EMBL/GenBank/DDBJ databases">
        <title>Genome sequencing of the rare red list fungi Phlebia centrifuga.</title>
        <authorList>
            <person name="Buettner E."/>
            <person name="Kellner H."/>
        </authorList>
    </citation>
    <scope>NUCLEOTIDE SEQUENCE [LARGE SCALE GENOMIC DNA]</scope>
    <source>
        <strain evidence="4 5">DSM 108282</strain>
    </source>
</reference>
<dbReference type="Gene3D" id="3.90.190.10">
    <property type="entry name" value="Protein tyrosine phosphatase superfamily"/>
    <property type="match status" value="1"/>
</dbReference>
<evidence type="ECO:0008006" key="6">
    <source>
        <dbReference type="Google" id="ProtNLM"/>
    </source>
</evidence>
<dbReference type="InterPro" id="IPR050348">
    <property type="entry name" value="Protein-Tyr_Phosphatase"/>
</dbReference>
<dbReference type="PRINTS" id="PR00700">
    <property type="entry name" value="PRTYPHPHTASE"/>
</dbReference>
<dbReference type="EMBL" id="SGPJ01000537">
    <property type="protein sequence ID" value="THG93926.1"/>
    <property type="molecule type" value="Genomic_DNA"/>
</dbReference>
<feature type="domain" description="Tyrosine specific protein phosphatases" evidence="3">
    <location>
        <begin position="271"/>
        <end position="384"/>
    </location>
</feature>
<dbReference type="InterPro" id="IPR029021">
    <property type="entry name" value="Prot-tyrosine_phosphatase-like"/>
</dbReference>
<gene>
    <name evidence="4" type="ORF">EW026_g7431</name>
</gene>
<organism evidence="4 5">
    <name type="scientific">Hermanssonia centrifuga</name>
    <dbReference type="NCBI Taxonomy" id="98765"/>
    <lineage>
        <taxon>Eukaryota</taxon>
        <taxon>Fungi</taxon>
        <taxon>Dikarya</taxon>
        <taxon>Basidiomycota</taxon>
        <taxon>Agaricomycotina</taxon>
        <taxon>Agaricomycetes</taxon>
        <taxon>Polyporales</taxon>
        <taxon>Meruliaceae</taxon>
        <taxon>Hermanssonia</taxon>
    </lineage>
</organism>
<evidence type="ECO:0000259" key="2">
    <source>
        <dbReference type="PROSITE" id="PS50055"/>
    </source>
</evidence>
<sequence>MSSDSIALPEWLDRAQKDGYTVIKVIPTLTKRERERAAARAASRHKTHPSALHRVAHLPATSLADSNVTEHYSVSVACQPDNKQANRYDDVTPYDRTRVIIGHDGTEPSGRYINASWVREAAGRKWWIATQAPLPGTIHAFLSIILQPVSHPLPNQSPITGSTSRIRTVVQLTKNVESGMRKAHSYFPSEVGESWITSPEPGCNAPYLKVTFVDVTTFEESHCVQSTVSIQPLASLNSAEGQGEPVIFKHMLFSSWPDHSVPQPEDRVALLRFIRFVDETNRDISSQPAEVRDQLDPDPPVMVGCSAGIGRTGTFIALSSLFRFYRFLPPSASFLHEPDKDLPTLAPPPIGPLPDEFKDDLIVQEVDALREQRPGMVQRNDQLHLIYECLMTAFAQHMNGAENST</sequence>
<evidence type="ECO:0000259" key="3">
    <source>
        <dbReference type="PROSITE" id="PS50056"/>
    </source>
</evidence>
<evidence type="ECO:0000313" key="5">
    <source>
        <dbReference type="Proteomes" id="UP000309038"/>
    </source>
</evidence>
<feature type="domain" description="Tyrosine-protein phosphatase" evidence="2">
    <location>
        <begin position="63"/>
        <end position="393"/>
    </location>
</feature>
<dbReference type="PROSITE" id="PS50056">
    <property type="entry name" value="TYR_PHOSPHATASE_2"/>
    <property type="match status" value="1"/>
</dbReference>
<dbReference type="GO" id="GO:0004725">
    <property type="term" value="F:protein tyrosine phosphatase activity"/>
    <property type="evidence" value="ECO:0007669"/>
    <property type="project" value="InterPro"/>
</dbReference>